<evidence type="ECO:0000256" key="1">
    <source>
        <dbReference type="SAM" id="Phobius"/>
    </source>
</evidence>
<evidence type="ECO:0000313" key="5">
    <source>
        <dbReference type="Proteomes" id="UP000193466"/>
    </source>
</evidence>
<keyword evidence="1" id="KW-0472">Membrane</keyword>
<feature type="transmembrane region" description="Helical" evidence="1">
    <location>
        <begin position="47"/>
        <end position="75"/>
    </location>
</feature>
<evidence type="ECO:0008006" key="8">
    <source>
        <dbReference type="Google" id="ProtNLM"/>
    </source>
</evidence>
<reference evidence="4 7" key="3">
    <citation type="submission" date="2018-06" db="EMBL/GenBank/DDBJ databases">
        <authorList>
            <consortium name="Pathogen Informatics"/>
            <person name="Doyle S."/>
        </authorList>
    </citation>
    <scope>NUCLEOTIDE SEQUENCE [LARGE SCALE GENOMIC DNA]</scope>
    <source>
        <strain evidence="4 7">NCTC12229</strain>
    </source>
</reference>
<name>A0A1X3CT93_9NEIS</name>
<dbReference type="EMBL" id="UGRS01000001">
    <property type="protein sequence ID" value="SUA35884.1"/>
    <property type="molecule type" value="Genomic_DNA"/>
</dbReference>
<dbReference type="AlphaFoldDB" id="A0A1X3CT93"/>
<organism evidence="4 7">
    <name type="scientific">Neisseria zoodegmatis</name>
    <dbReference type="NCBI Taxonomy" id="326523"/>
    <lineage>
        <taxon>Bacteria</taxon>
        <taxon>Pseudomonadati</taxon>
        <taxon>Pseudomonadota</taxon>
        <taxon>Betaproteobacteria</taxon>
        <taxon>Neisseriales</taxon>
        <taxon>Neisseriaceae</taxon>
        <taxon>Neisseria</taxon>
    </lineage>
</organism>
<dbReference type="EMBL" id="LT906434">
    <property type="protein sequence ID" value="SNU80071.1"/>
    <property type="molecule type" value="Genomic_DNA"/>
</dbReference>
<proteinExistence type="predicted"/>
<evidence type="ECO:0000313" key="6">
    <source>
        <dbReference type="Proteomes" id="UP000215033"/>
    </source>
</evidence>
<reference evidence="2 5" key="1">
    <citation type="submission" date="2017-01" db="EMBL/GenBank/DDBJ databases">
        <authorList>
            <person name="Wolfgang W.J."/>
            <person name="Cole J."/>
            <person name="Wroblewski D."/>
            <person name="Mcginnis J."/>
            <person name="Musser K.A."/>
        </authorList>
    </citation>
    <scope>NUCLEOTIDE SEQUENCE [LARGE SCALE GENOMIC DNA]</scope>
    <source>
        <strain evidence="2 5">DSM 21643</strain>
    </source>
</reference>
<keyword evidence="1" id="KW-0812">Transmembrane</keyword>
<dbReference type="Proteomes" id="UP000215033">
    <property type="component" value="Chromosome 1"/>
</dbReference>
<accession>A0A1X3CT93</accession>
<evidence type="ECO:0000313" key="3">
    <source>
        <dbReference type="EMBL" id="SNU80071.1"/>
    </source>
</evidence>
<evidence type="ECO:0000313" key="4">
    <source>
        <dbReference type="EMBL" id="SUA35884.1"/>
    </source>
</evidence>
<dbReference type="OrthoDB" id="3700602at2"/>
<keyword evidence="1" id="KW-1133">Transmembrane helix</keyword>
<keyword evidence="5" id="KW-1185">Reference proteome</keyword>
<evidence type="ECO:0000313" key="7">
    <source>
        <dbReference type="Proteomes" id="UP000254055"/>
    </source>
</evidence>
<dbReference type="Proteomes" id="UP000193466">
    <property type="component" value="Unassembled WGS sequence"/>
</dbReference>
<reference evidence="3 6" key="2">
    <citation type="submission" date="2017-06" db="EMBL/GenBank/DDBJ databases">
        <authorList>
            <consortium name="Pathogen Informatics"/>
        </authorList>
    </citation>
    <scope>NUCLEOTIDE SEQUENCE [LARGE SCALE GENOMIC DNA]</scope>
    <source>
        <strain evidence="3 6">NCTC12230</strain>
    </source>
</reference>
<dbReference type="EMBL" id="MTBM01000003">
    <property type="protein sequence ID" value="OSI10840.1"/>
    <property type="molecule type" value="Genomic_DNA"/>
</dbReference>
<dbReference type="KEGG" id="nzo:SAMEA4504057_1582"/>
<gene>
    <name evidence="2" type="ORF">BWD10_02700</name>
    <name evidence="4" type="ORF">NCTC12229_00291</name>
    <name evidence="3" type="ORF">SAMEA4504057_01582</name>
</gene>
<feature type="transmembrane region" description="Helical" evidence="1">
    <location>
        <begin position="87"/>
        <end position="107"/>
    </location>
</feature>
<sequence>MNGLIILNVVLALASAAFGLFALFAPQRLSGSPELSMYYPHMYAARAVPFGLGLAAVLVWLPGQATAWLLVAGVIQAIDSLVNIKRGVVAVISPALVALVHIVSAYFL</sequence>
<dbReference type="STRING" id="326523.BWD10_02700"/>
<protein>
    <recommendedName>
        <fullName evidence="8">Integral membrane protein</fullName>
    </recommendedName>
</protein>
<dbReference type="RefSeq" id="WP_085362931.1">
    <property type="nucleotide sequence ID" value="NZ_LT906434.1"/>
</dbReference>
<evidence type="ECO:0000313" key="2">
    <source>
        <dbReference type="EMBL" id="OSI10840.1"/>
    </source>
</evidence>
<dbReference type="Proteomes" id="UP000254055">
    <property type="component" value="Unassembled WGS sequence"/>
</dbReference>